<dbReference type="InterPro" id="IPR017853">
    <property type="entry name" value="GH"/>
</dbReference>
<dbReference type="InterPro" id="IPR000933">
    <property type="entry name" value="Glyco_hydro_29"/>
</dbReference>
<protein>
    <recommendedName>
        <fullName evidence="3">alpha-L-fucosidase</fullName>
        <ecNumber evidence="3">3.2.1.51</ecNumber>
    </recommendedName>
</protein>
<dbReference type="InterPro" id="IPR016286">
    <property type="entry name" value="FUC_metazoa-typ"/>
</dbReference>
<accession>A0A448KCG8</accession>
<evidence type="ECO:0000256" key="2">
    <source>
        <dbReference type="ARBA" id="ARBA00007951"/>
    </source>
</evidence>
<organism evidence="8 9">
    <name type="scientific">Actinomyces slackii</name>
    <dbReference type="NCBI Taxonomy" id="52774"/>
    <lineage>
        <taxon>Bacteria</taxon>
        <taxon>Bacillati</taxon>
        <taxon>Actinomycetota</taxon>
        <taxon>Actinomycetes</taxon>
        <taxon>Actinomycetales</taxon>
        <taxon>Actinomycetaceae</taxon>
        <taxon>Actinomyces</taxon>
    </lineage>
</organism>
<evidence type="ECO:0000313" key="9">
    <source>
        <dbReference type="Proteomes" id="UP000276899"/>
    </source>
</evidence>
<evidence type="ECO:0000256" key="3">
    <source>
        <dbReference type="ARBA" id="ARBA00012662"/>
    </source>
</evidence>
<evidence type="ECO:0000256" key="6">
    <source>
        <dbReference type="ARBA" id="ARBA00023295"/>
    </source>
</evidence>
<keyword evidence="9" id="KW-1185">Reference proteome</keyword>
<dbReference type="GO" id="GO:0016139">
    <property type="term" value="P:glycoside catabolic process"/>
    <property type="evidence" value="ECO:0007669"/>
    <property type="project" value="TreeGrafter"/>
</dbReference>
<dbReference type="InterPro" id="IPR057739">
    <property type="entry name" value="Glyco_hydro_29_N"/>
</dbReference>
<sequence length="444" mass="49740">MAGTSTSPHDQALETHAPAWLDRAVLGIFIHWGAYSVPAWAEPHGELGTEPDETQWFTHNAYAEWYFNTIRIQGSPAQAHHRATYGTLPYDAFLDMWRAEHFDPDDWAGLFSRAGADLVIPTTKHHDGIALWDAPGTFGRNTVERGPRRDLVGDIARAVRRRGLHFGVYYSGGLDWHYRPFPPVLCQEDLDRFARTVDPEYARYIYVHCMDLFERYHPEVFWNDIDWPDCAKSFEENSLGMLLRNYYSLCPQGAVNDRFGGFHCDYETSEYQAMQESEGAERWENCRGIGLSFGYNRQETGEQYLSGAGLAAHLADVVARGGRLLLNVGPRADGTIPEPQRDSLEGLGQWMSVAKAELVGATQELRDRACSIEGARLISHEDHAVLLGLEAVDAALDDLPEAFDWRRARALDSLDAVGLSVGEGRLRSAPGRLGPAVIVAPRRR</sequence>
<dbReference type="Pfam" id="PF01120">
    <property type="entry name" value="Alpha_L_fucos"/>
    <property type="match status" value="1"/>
</dbReference>
<evidence type="ECO:0000259" key="7">
    <source>
        <dbReference type="Pfam" id="PF01120"/>
    </source>
</evidence>
<dbReference type="PRINTS" id="PR00741">
    <property type="entry name" value="GLHYDRLASE29"/>
</dbReference>
<dbReference type="RefSeq" id="WP_026426916.1">
    <property type="nucleotide sequence ID" value="NZ_CBCRWE010000011.1"/>
</dbReference>
<evidence type="ECO:0000313" key="8">
    <source>
        <dbReference type="EMBL" id="VEG74634.1"/>
    </source>
</evidence>
<proteinExistence type="inferred from homology"/>
<dbReference type="SMART" id="SM00812">
    <property type="entry name" value="Alpha_L_fucos"/>
    <property type="match status" value="1"/>
</dbReference>
<comment type="similarity">
    <text evidence="2">Belongs to the glycosyl hydrolase 29 family.</text>
</comment>
<feature type="domain" description="Glycoside hydrolase family 29 N-terminal" evidence="7">
    <location>
        <begin position="10"/>
        <end position="353"/>
    </location>
</feature>
<gene>
    <name evidence="8" type="ORF">NCTC11923_01268</name>
</gene>
<dbReference type="GO" id="GO:0004560">
    <property type="term" value="F:alpha-L-fucosidase activity"/>
    <property type="evidence" value="ECO:0007669"/>
    <property type="project" value="InterPro"/>
</dbReference>
<dbReference type="AlphaFoldDB" id="A0A448KCG8"/>
<dbReference type="PANTHER" id="PTHR10030:SF37">
    <property type="entry name" value="ALPHA-L-FUCOSIDASE-RELATED"/>
    <property type="match status" value="1"/>
</dbReference>
<evidence type="ECO:0000256" key="5">
    <source>
        <dbReference type="ARBA" id="ARBA00022801"/>
    </source>
</evidence>
<dbReference type="GO" id="GO:0006004">
    <property type="term" value="P:fucose metabolic process"/>
    <property type="evidence" value="ECO:0007669"/>
    <property type="project" value="InterPro"/>
</dbReference>
<dbReference type="GO" id="GO:0005764">
    <property type="term" value="C:lysosome"/>
    <property type="evidence" value="ECO:0007669"/>
    <property type="project" value="TreeGrafter"/>
</dbReference>
<keyword evidence="4" id="KW-0732">Signal</keyword>
<dbReference type="Proteomes" id="UP000276899">
    <property type="component" value="Chromosome"/>
</dbReference>
<dbReference type="KEGG" id="asla:NCTC11923_01268"/>
<evidence type="ECO:0000256" key="4">
    <source>
        <dbReference type="ARBA" id="ARBA00022729"/>
    </source>
</evidence>
<dbReference type="SUPFAM" id="SSF51445">
    <property type="entry name" value="(Trans)glycosidases"/>
    <property type="match status" value="1"/>
</dbReference>
<keyword evidence="5" id="KW-0378">Hydrolase</keyword>
<dbReference type="EMBL" id="LR134363">
    <property type="protein sequence ID" value="VEG74634.1"/>
    <property type="molecule type" value="Genomic_DNA"/>
</dbReference>
<reference evidence="8 9" key="1">
    <citation type="submission" date="2018-12" db="EMBL/GenBank/DDBJ databases">
        <authorList>
            <consortium name="Pathogen Informatics"/>
        </authorList>
    </citation>
    <scope>NUCLEOTIDE SEQUENCE [LARGE SCALE GENOMIC DNA]</scope>
    <source>
        <strain evidence="8 9">NCTC11923</strain>
    </source>
</reference>
<name>A0A448KCG8_9ACTO</name>
<evidence type="ECO:0000256" key="1">
    <source>
        <dbReference type="ARBA" id="ARBA00004071"/>
    </source>
</evidence>
<dbReference type="EC" id="3.2.1.51" evidence="3"/>
<dbReference type="STRING" id="1278298.GCA_000428685_01796"/>
<dbReference type="PANTHER" id="PTHR10030">
    <property type="entry name" value="ALPHA-L-FUCOSIDASE"/>
    <property type="match status" value="1"/>
</dbReference>
<comment type="function">
    <text evidence="1">Alpha-L-fucosidase is responsible for hydrolyzing the alpha-1,6-linked fucose joined to the reducing-end N-acetylglucosamine of the carbohydrate moieties of glycoproteins.</text>
</comment>
<dbReference type="Gene3D" id="3.20.20.80">
    <property type="entry name" value="Glycosidases"/>
    <property type="match status" value="1"/>
</dbReference>
<keyword evidence="6" id="KW-0326">Glycosidase</keyword>